<evidence type="ECO:0000256" key="2">
    <source>
        <dbReference type="SAM" id="Phobius"/>
    </source>
</evidence>
<dbReference type="InterPro" id="IPR004142">
    <property type="entry name" value="NDRG"/>
</dbReference>
<dbReference type="SUPFAM" id="SSF53474">
    <property type="entry name" value="alpha/beta-Hydrolases"/>
    <property type="match status" value="1"/>
</dbReference>
<reference evidence="4" key="1">
    <citation type="submission" date="2022-11" db="UniProtKB">
        <authorList>
            <consortium name="WormBaseParasite"/>
        </authorList>
    </citation>
    <scope>IDENTIFICATION</scope>
</reference>
<dbReference type="Pfam" id="PF03096">
    <property type="entry name" value="Ndr"/>
    <property type="match status" value="1"/>
</dbReference>
<keyword evidence="2" id="KW-1133">Transmembrane helix</keyword>
<sequence length="258" mass="29081">MAPKNLAAEAKLSCKNLVFSASTKNIAASRYVYPTLDELADTIGHVVSHFKWIETFVQKSCRKKIDCIVAFIFSLKSFVGFGVGAGANIFCRYAMKYPKIVDALILVNCTSTAAGWIEWGYEKLNVYYLRSRGMTTLTVDYLMWHHFGRNLDQYNFDLVNSYKQYFSHLPNPKNLAGFIESYIRCPVLQIVGSGSPHVNDSVDFNGRLDPSKSNWLKVSDCSGLVLEEKPDKSYFGPRLSLAPNVIDANKRLPNLQDH</sequence>
<proteinExistence type="inferred from homology"/>
<keyword evidence="2" id="KW-0472">Membrane</keyword>
<evidence type="ECO:0000313" key="4">
    <source>
        <dbReference type="WBParaSite" id="nRc.2.0.1.t13623-RA"/>
    </source>
</evidence>
<accession>A0A915IIE7</accession>
<feature type="transmembrane region" description="Helical" evidence="2">
    <location>
        <begin position="68"/>
        <end position="90"/>
    </location>
</feature>
<keyword evidence="3" id="KW-1185">Reference proteome</keyword>
<organism evidence="3 4">
    <name type="scientific">Romanomermis culicivorax</name>
    <name type="common">Nematode worm</name>
    <dbReference type="NCBI Taxonomy" id="13658"/>
    <lineage>
        <taxon>Eukaryota</taxon>
        <taxon>Metazoa</taxon>
        <taxon>Ecdysozoa</taxon>
        <taxon>Nematoda</taxon>
        <taxon>Enoplea</taxon>
        <taxon>Dorylaimia</taxon>
        <taxon>Mermithida</taxon>
        <taxon>Mermithoidea</taxon>
        <taxon>Mermithidae</taxon>
        <taxon>Romanomermis</taxon>
    </lineage>
</organism>
<dbReference type="Gene3D" id="3.40.50.1820">
    <property type="entry name" value="alpha/beta hydrolase"/>
    <property type="match status" value="1"/>
</dbReference>
<dbReference type="InterPro" id="IPR029058">
    <property type="entry name" value="AB_hydrolase_fold"/>
</dbReference>
<evidence type="ECO:0000256" key="1">
    <source>
        <dbReference type="ARBA" id="ARBA00005598"/>
    </source>
</evidence>
<keyword evidence="2" id="KW-0812">Transmembrane</keyword>
<comment type="similarity">
    <text evidence="1">Belongs to the NDRG family.</text>
</comment>
<name>A0A915IIE7_ROMCU</name>
<dbReference type="Proteomes" id="UP000887565">
    <property type="component" value="Unplaced"/>
</dbReference>
<dbReference type="PANTHER" id="PTHR11034">
    <property type="entry name" value="N-MYC DOWNSTREAM REGULATED"/>
    <property type="match status" value="1"/>
</dbReference>
<dbReference type="WBParaSite" id="nRc.2.0.1.t13623-RA">
    <property type="protein sequence ID" value="nRc.2.0.1.t13623-RA"/>
    <property type="gene ID" value="nRc.2.0.1.g13623"/>
</dbReference>
<dbReference type="AlphaFoldDB" id="A0A915IIE7"/>
<protein>
    <submittedName>
        <fullName evidence="4">Uncharacterized protein</fullName>
    </submittedName>
</protein>
<evidence type="ECO:0000313" key="3">
    <source>
        <dbReference type="Proteomes" id="UP000887565"/>
    </source>
</evidence>